<dbReference type="InterPro" id="IPR036396">
    <property type="entry name" value="Cyt_P450_sf"/>
</dbReference>
<reference evidence="2" key="1">
    <citation type="journal article" date="2017" name="Genome Biol.">
        <title>Comparative genomics reveals high biological diversity and specific adaptations in the industrially and medically important fungal genus Aspergillus.</title>
        <authorList>
            <person name="de Vries R.P."/>
            <person name="Riley R."/>
            <person name="Wiebenga A."/>
            <person name="Aguilar-Osorio G."/>
            <person name="Amillis S."/>
            <person name="Uchima C.A."/>
            <person name="Anderluh G."/>
            <person name="Asadollahi M."/>
            <person name="Askin M."/>
            <person name="Barry K."/>
            <person name="Battaglia E."/>
            <person name="Bayram O."/>
            <person name="Benocci T."/>
            <person name="Braus-Stromeyer S.A."/>
            <person name="Caldana C."/>
            <person name="Canovas D."/>
            <person name="Cerqueira G.C."/>
            <person name="Chen F."/>
            <person name="Chen W."/>
            <person name="Choi C."/>
            <person name="Clum A."/>
            <person name="Dos Santos R.A."/>
            <person name="Damasio A.R."/>
            <person name="Diallinas G."/>
            <person name="Emri T."/>
            <person name="Fekete E."/>
            <person name="Flipphi M."/>
            <person name="Freyberg S."/>
            <person name="Gallo A."/>
            <person name="Gournas C."/>
            <person name="Habgood R."/>
            <person name="Hainaut M."/>
            <person name="Harispe M.L."/>
            <person name="Henrissat B."/>
            <person name="Hilden K.S."/>
            <person name="Hope R."/>
            <person name="Hossain A."/>
            <person name="Karabika E."/>
            <person name="Karaffa L."/>
            <person name="Karanyi Z."/>
            <person name="Krasevec N."/>
            <person name="Kuo A."/>
            <person name="Kusch H."/>
            <person name="LaButti K."/>
            <person name="Lagendijk E.L."/>
            <person name="Lapidus A."/>
            <person name="Levasseur A."/>
            <person name="Lindquist E."/>
            <person name="Lipzen A."/>
            <person name="Logrieco A.F."/>
            <person name="MacCabe A."/>
            <person name="Maekelae M.R."/>
            <person name="Malavazi I."/>
            <person name="Melin P."/>
            <person name="Meyer V."/>
            <person name="Mielnichuk N."/>
            <person name="Miskei M."/>
            <person name="Molnar A.P."/>
            <person name="Mule G."/>
            <person name="Ngan C.Y."/>
            <person name="Orejas M."/>
            <person name="Orosz E."/>
            <person name="Ouedraogo J.P."/>
            <person name="Overkamp K.M."/>
            <person name="Park H.-S."/>
            <person name="Perrone G."/>
            <person name="Piumi F."/>
            <person name="Punt P.J."/>
            <person name="Ram A.F."/>
            <person name="Ramon A."/>
            <person name="Rauscher S."/>
            <person name="Record E."/>
            <person name="Riano-Pachon D.M."/>
            <person name="Robert V."/>
            <person name="Roehrig J."/>
            <person name="Ruller R."/>
            <person name="Salamov A."/>
            <person name="Salih N.S."/>
            <person name="Samson R.A."/>
            <person name="Sandor E."/>
            <person name="Sanguinetti M."/>
            <person name="Schuetze T."/>
            <person name="Sepcic K."/>
            <person name="Shelest E."/>
            <person name="Sherlock G."/>
            <person name="Sophianopoulou V."/>
            <person name="Squina F.M."/>
            <person name="Sun H."/>
            <person name="Susca A."/>
            <person name="Todd R.B."/>
            <person name="Tsang A."/>
            <person name="Unkles S.E."/>
            <person name="van de Wiele N."/>
            <person name="van Rossen-Uffink D."/>
            <person name="Oliveira J.V."/>
            <person name="Vesth T.C."/>
            <person name="Visser J."/>
            <person name="Yu J.-H."/>
            <person name="Zhou M."/>
            <person name="Andersen M.R."/>
            <person name="Archer D.B."/>
            <person name="Baker S.E."/>
            <person name="Benoit I."/>
            <person name="Brakhage A.A."/>
            <person name="Braus G.H."/>
            <person name="Fischer R."/>
            <person name="Frisvad J.C."/>
            <person name="Goldman G.H."/>
            <person name="Houbraken J."/>
            <person name="Oakley B."/>
            <person name="Pocsi I."/>
            <person name="Scazzocchio C."/>
            <person name="Seiboth B."/>
            <person name="vanKuyk P.A."/>
            <person name="Wortman J."/>
            <person name="Dyer P.S."/>
            <person name="Grigoriev I.V."/>
        </authorList>
    </citation>
    <scope>NUCLEOTIDE SEQUENCE [LARGE SCALE GENOMIC DNA]</scope>
    <source>
        <strain evidence="2">CBS 106.47</strain>
    </source>
</reference>
<dbReference type="Gene3D" id="1.10.630.10">
    <property type="entry name" value="Cytochrome P450"/>
    <property type="match status" value="2"/>
</dbReference>
<evidence type="ECO:0000313" key="1">
    <source>
        <dbReference type="EMBL" id="OJZ91193.1"/>
    </source>
</evidence>
<dbReference type="Pfam" id="PF00067">
    <property type="entry name" value="p450"/>
    <property type="match status" value="1"/>
</dbReference>
<dbReference type="InterPro" id="IPR001128">
    <property type="entry name" value="Cyt_P450"/>
</dbReference>
<dbReference type="InterPro" id="IPR053007">
    <property type="entry name" value="CYP450_monoxygenase_sec-met"/>
</dbReference>
<accession>A0A1M3TWP7</accession>
<proteinExistence type="predicted"/>
<protein>
    <submittedName>
        <fullName evidence="1">Uncharacterized protein</fullName>
    </submittedName>
</protein>
<name>A0A1M3TWP7_ASPLC</name>
<dbReference type="SUPFAM" id="SSF48264">
    <property type="entry name" value="Cytochrome P450"/>
    <property type="match status" value="1"/>
</dbReference>
<dbReference type="Proteomes" id="UP000184063">
    <property type="component" value="Unassembled WGS sequence"/>
</dbReference>
<organism evidence="1 2">
    <name type="scientific">Aspergillus luchuensis (strain CBS 106.47)</name>
    <dbReference type="NCBI Taxonomy" id="1137211"/>
    <lineage>
        <taxon>Eukaryota</taxon>
        <taxon>Fungi</taxon>
        <taxon>Dikarya</taxon>
        <taxon>Ascomycota</taxon>
        <taxon>Pezizomycotina</taxon>
        <taxon>Eurotiomycetes</taxon>
        <taxon>Eurotiomycetidae</taxon>
        <taxon>Eurotiales</taxon>
        <taxon>Aspergillaceae</taxon>
        <taxon>Aspergillus</taxon>
        <taxon>Aspergillus subgen. Circumdati</taxon>
    </lineage>
</organism>
<sequence length="266" mass="29542">MYCLVLRLSYTVSVGGQSLYVIQDVKLISEVHKQTKSLGNNQFLDILMAASGISGPTRARLWKEHIPRAITENALTPLAVSDQLRRSVSAPAEVSLFRWIMDVFTVTVSDGALGSVCLDKFPEVLDNMFVLQTNVYDIFTRRPKILAPKAYNACDNLLKILAKYFAMPREGKVGCAHFVTRTENEIRSAVAVFLAIRKECEEAFSRNSPTTSADIPVQLECCPTLKATVTETLRLHSGTHVLRHLPEDTEIGLYCLKKGSTVLIPL</sequence>
<dbReference type="PANTHER" id="PTHR47582">
    <property type="entry name" value="P450, PUTATIVE (EUROFUNG)-RELATED"/>
    <property type="match status" value="1"/>
</dbReference>
<evidence type="ECO:0000313" key="2">
    <source>
        <dbReference type="Proteomes" id="UP000184063"/>
    </source>
</evidence>
<dbReference type="GO" id="GO:0004497">
    <property type="term" value="F:monooxygenase activity"/>
    <property type="evidence" value="ECO:0007669"/>
    <property type="project" value="InterPro"/>
</dbReference>
<gene>
    <name evidence="1" type="ORF">ASPFODRAFT_57397</name>
</gene>
<dbReference type="GO" id="GO:0016705">
    <property type="term" value="F:oxidoreductase activity, acting on paired donors, with incorporation or reduction of molecular oxygen"/>
    <property type="evidence" value="ECO:0007669"/>
    <property type="project" value="InterPro"/>
</dbReference>
<dbReference type="GO" id="GO:0020037">
    <property type="term" value="F:heme binding"/>
    <property type="evidence" value="ECO:0007669"/>
    <property type="project" value="InterPro"/>
</dbReference>
<dbReference type="EMBL" id="KV878237">
    <property type="protein sequence ID" value="OJZ91193.1"/>
    <property type="molecule type" value="Genomic_DNA"/>
</dbReference>
<dbReference type="AlphaFoldDB" id="A0A1M3TWP7"/>
<dbReference type="OrthoDB" id="1470350at2759"/>
<dbReference type="PANTHER" id="PTHR47582:SF1">
    <property type="entry name" value="P450, PUTATIVE (EUROFUNG)-RELATED"/>
    <property type="match status" value="1"/>
</dbReference>
<dbReference type="GO" id="GO:0005506">
    <property type="term" value="F:iron ion binding"/>
    <property type="evidence" value="ECO:0007669"/>
    <property type="project" value="InterPro"/>
</dbReference>
<dbReference type="VEuPathDB" id="FungiDB:ASPFODRAFT_57397"/>